<dbReference type="InterPro" id="IPR001584">
    <property type="entry name" value="Integrase_cat-core"/>
</dbReference>
<dbReference type="Pfam" id="PF13976">
    <property type="entry name" value="gag_pre-integrs"/>
    <property type="match status" value="1"/>
</dbReference>
<sequence length="417" mass="47596">MLQGKLRDGLYQLEFPYQNNESTVQKSVVSNKSCSVALSVDSGHESLHSQFDVWHRRLGHPSSQVVSQVLKNCNQKLKLNEAMSFCDACQYGKSHSLPFSLSTSHAKAPLELIYTDVWGQAPIQSVAGFKYYIAFLDDFSRFTWIYPMKHKSEALSIFTQFKTLVENKLDRKIKTLQSDWGGEYRSFTNLVIQSGIEFRHPCPHTSAQNGRIERKHRHITETGLTLLAQAKMPLKYCESHKGYKCLSPTGKIYISRHVVFNETEFPFKSTFLVKKGSSPTEHETVVSWFQIPSQLNNSTPESRPADTIQLDATQATRYLPSSLSDTSQSHTERDDVEIENQNQELLGSINEQNNETETELQNFERFEIEDTTDHDNLQQSVSNEPREKHKQHVESHPMVTRAKAGVFKPKVYSRSGS</sequence>
<dbReference type="Gene3D" id="3.30.420.10">
    <property type="entry name" value="Ribonuclease H-like superfamily/Ribonuclease H"/>
    <property type="match status" value="1"/>
</dbReference>
<name>A0ABD1VAV5_9LAMI</name>
<dbReference type="PANTHER" id="PTHR42648">
    <property type="entry name" value="TRANSPOSASE, PUTATIVE-RELATED"/>
    <property type="match status" value="1"/>
</dbReference>
<comment type="caution">
    <text evidence="3">The sequence shown here is derived from an EMBL/GenBank/DDBJ whole genome shotgun (WGS) entry which is preliminary data.</text>
</comment>
<evidence type="ECO:0000259" key="2">
    <source>
        <dbReference type="PROSITE" id="PS50994"/>
    </source>
</evidence>
<organism evidence="3 4">
    <name type="scientific">Abeliophyllum distichum</name>
    <dbReference type="NCBI Taxonomy" id="126358"/>
    <lineage>
        <taxon>Eukaryota</taxon>
        <taxon>Viridiplantae</taxon>
        <taxon>Streptophyta</taxon>
        <taxon>Embryophyta</taxon>
        <taxon>Tracheophyta</taxon>
        <taxon>Spermatophyta</taxon>
        <taxon>Magnoliopsida</taxon>
        <taxon>eudicotyledons</taxon>
        <taxon>Gunneridae</taxon>
        <taxon>Pentapetalae</taxon>
        <taxon>asterids</taxon>
        <taxon>lamiids</taxon>
        <taxon>Lamiales</taxon>
        <taxon>Oleaceae</taxon>
        <taxon>Forsythieae</taxon>
        <taxon>Abeliophyllum</taxon>
    </lineage>
</organism>
<dbReference type="InterPro" id="IPR036397">
    <property type="entry name" value="RNaseH_sf"/>
</dbReference>
<keyword evidence="4" id="KW-1185">Reference proteome</keyword>
<proteinExistence type="predicted"/>
<accession>A0ABD1VAV5</accession>
<evidence type="ECO:0000313" key="3">
    <source>
        <dbReference type="EMBL" id="KAL2534481.1"/>
    </source>
</evidence>
<dbReference type="SUPFAM" id="SSF53098">
    <property type="entry name" value="Ribonuclease H-like"/>
    <property type="match status" value="1"/>
</dbReference>
<dbReference type="AlphaFoldDB" id="A0ABD1VAV5"/>
<dbReference type="EMBL" id="JBFOLK010000002">
    <property type="protein sequence ID" value="KAL2534481.1"/>
    <property type="molecule type" value="Genomic_DNA"/>
</dbReference>
<dbReference type="InterPro" id="IPR057670">
    <property type="entry name" value="SH3_retrovirus"/>
</dbReference>
<dbReference type="Pfam" id="PF00665">
    <property type="entry name" value="rve"/>
    <property type="match status" value="1"/>
</dbReference>
<dbReference type="PROSITE" id="PS50994">
    <property type="entry name" value="INTEGRASE"/>
    <property type="match status" value="1"/>
</dbReference>
<protein>
    <submittedName>
        <fullName evidence="3">Integrase catalytic domain-containing protein</fullName>
    </submittedName>
</protein>
<evidence type="ECO:0000313" key="4">
    <source>
        <dbReference type="Proteomes" id="UP001604336"/>
    </source>
</evidence>
<feature type="region of interest" description="Disordered" evidence="1">
    <location>
        <begin position="369"/>
        <end position="397"/>
    </location>
</feature>
<feature type="domain" description="Integrase catalytic" evidence="2">
    <location>
        <begin position="105"/>
        <end position="287"/>
    </location>
</feature>
<dbReference type="Pfam" id="PF25597">
    <property type="entry name" value="SH3_retrovirus"/>
    <property type="match status" value="1"/>
</dbReference>
<dbReference type="InterPro" id="IPR025724">
    <property type="entry name" value="GAG-pre-integrase_dom"/>
</dbReference>
<dbReference type="InterPro" id="IPR039537">
    <property type="entry name" value="Retrotran_Ty1/copia-like"/>
</dbReference>
<dbReference type="PANTHER" id="PTHR42648:SF26">
    <property type="entry name" value="INTEGRASE CATALYTIC DOMAIN-CONTAINING PROTEIN"/>
    <property type="match status" value="1"/>
</dbReference>
<dbReference type="Proteomes" id="UP001604336">
    <property type="component" value="Unassembled WGS sequence"/>
</dbReference>
<reference evidence="4" key="1">
    <citation type="submission" date="2024-07" db="EMBL/GenBank/DDBJ databases">
        <title>Two chromosome-level genome assemblies of Korean endemic species Abeliophyllum distichum and Forsythia ovata (Oleaceae).</title>
        <authorList>
            <person name="Jang H."/>
        </authorList>
    </citation>
    <scope>NUCLEOTIDE SEQUENCE [LARGE SCALE GENOMIC DNA]</scope>
</reference>
<gene>
    <name evidence="3" type="ORF">Adt_07832</name>
</gene>
<dbReference type="InterPro" id="IPR012337">
    <property type="entry name" value="RNaseH-like_sf"/>
</dbReference>
<evidence type="ECO:0000256" key="1">
    <source>
        <dbReference type="SAM" id="MobiDB-lite"/>
    </source>
</evidence>
<feature type="compositionally biased region" description="Basic and acidic residues" evidence="1">
    <location>
        <begin position="384"/>
        <end position="395"/>
    </location>
</feature>